<keyword evidence="2" id="KW-1185">Reference proteome</keyword>
<reference evidence="1" key="2">
    <citation type="submission" date="2017-12" db="EMBL/GenBank/DDBJ databases">
        <title>WGS assembly of Marchantia polymorpha.</title>
        <authorList>
            <person name="Bowman J.L."/>
            <person name="Kohchi T."/>
            <person name="Yamato K.T."/>
            <person name="Jenkins J."/>
            <person name="Shu S."/>
            <person name="Ishizaki K."/>
            <person name="Yamaoka S."/>
            <person name="Nishihama R."/>
            <person name="Nakamura Y."/>
            <person name="Berger F."/>
            <person name="Adam C."/>
            <person name="Aki S.S."/>
            <person name="Althoff F."/>
            <person name="Araki T."/>
            <person name="Arteaga-Vazquez M.A."/>
            <person name="Balasubrmanian S."/>
            <person name="Bauer D."/>
            <person name="Boehm C.R."/>
            <person name="Briginshaw L."/>
            <person name="Caballero-Perez J."/>
            <person name="Catarino B."/>
            <person name="Chen F."/>
            <person name="Chiyoda S."/>
            <person name="Chovatia M."/>
            <person name="Davies K.M."/>
            <person name="Delmans M."/>
            <person name="Demura T."/>
            <person name="Dierschke T."/>
            <person name="Dolan L."/>
            <person name="Dorantes-Acosta A.E."/>
            <person name="Eklund D.M."/>
            <person name="Florent S.N."/>
            <person name="Flores-Sandoval E."/>
            <person name="Fujiyama A."/>
            <person name="Fukuzawa H."/>
            <person name="Galik B."/>
            <person name="Grimanelli D."/>
            <person name="Grimwood J."/>
            <person name="Grossniklaus U."/>
            <person name="Hamada T."/>
            <person name="Haseloff J."/>
            <person name="Hetherington A.J."/>
            <person name="Higo A."/>
            <person name="Hirakawa Y."/>
            <person name="Hundley H.N."/>
            <person name="Ikeda Y."/>
            <person name="Inoue K."/>
            <person name="Inoue S."/>
            <person name="Ishida S."/>
            <person name="Jia Q."/>
            <person name="Kakita M."/>
            <person name="Kanazawa T."/>
            <person name="Kawai Y."/>
            <person name="Kawashima T."/>
            <person name="Kennedy M."/>
            <person name="Kinose K."/>
            <person name="Kinoshita T."/>
            <person name="Kohara Y."/>
            <person name="Koide E."/>
            <person name="Komatsu K."/>
            <person name="Kopischke S."/>
            <person name="Kubo M."/>
            <person name="Kyozuka J."/>
            <person name="Lagercrantz U."/>
            <person name="Lin S.S."/>
            <person name="Lindquist E."/>
            <person name="Lipzen A.M."/>
            <person name="Lu C."/>
            <person name="Luna E.D."/>
            <person name="Martienssen R.A."/>
            <person name="Minamino N."/>
            <person name="Mizutani M."/>
            <person name="Mizutani M."/>
            <person name="Mochizuki N."/>
            <person name="Monte I."/>
            <person name="Mosher R."/>
            <person name="Nagasaki H."/>
            <person name="Nakagami H."/>
            <person name="Naramoto S."/>
            <person name="Nishitani K."/>
            <person name="Ohtani M."/>
            <person name="Okamoto T."/>
            <person name="Okumura M."/>
            <person name="Phillips J."/>
            <person name="Pollak B."/>
            <person name="Reinders A."/>
            <person name="Roevekamp M."/>
            <person name="Sano R."/>
            <person name="Sawa S."/>
            <person name="Schmid M.W."/>
            <person name="Shirakawa M."/>
            <person name="Solano R."/>
            <person name="Spunde A."/>
            <person name="Suetsugu N."/>
            <person name="Sugano S."/>
            <person name="Sugiyama A."/>
            <person name="Sun R."/>
            <person name="Suzuki Y."/>
            <person name="Takenaka M."/>
            <person name="Takezawa D."/>
            <person name="Tomogane H."/>
            <person name="Tsuzuki M."/>
            <person name="Ueda T."/>
            <person name="Umeda M."/>
            <person name="Ward J.M."/>
            <person name="Watanabe Y."/>
            <person name="Yazaki K."/>
            <person name="Yokoyama R."/>
            <person name="Yoshitake Y."/>
            <person name="Yotsui I."/>
            <person name="Zachgo S."/>
            <person name="Schmutz J."/>
        </authorList>
    </citation>
    <scope>NUCLEOTIDE SEQUENCE [LARGE SCALE GENOMIC DNA]</scope>
    <source>
        <strain evidence="1">Tak-1</strain>
    </source>
</reference>
<name>A0A2R6XUI1_MARPO</name>
<sequence>MMVLVMIRRNIDPRWIRGGSQRERGAAEVGARIIGLRLLESLGKNVVRKSGPLCELLLSPSIVAPESAATESEGRFHHVFIMLCCTVPRPRLLVGDDEGRHSAPRPIHRHWPPQFTASRFLPCPPLLSSTVGVWLCSSSFSRCIAIDEESLLTNGKCGTLWRGSTQSVC</sequence>
<protein>
    <submittedName>
        <fullName evidence="1">Uncharacterized protein</fullName>
    </submittedName>
</protein>
<proteinExistence type="predicted"/>
<organism evidence="1 2">
    <name type="scientific">Marchantia polymorpha</name>
    <name type="common">Common liverwort</name>
    <name type="synonym">Marchantia aquatica</name>
    <dbReference type="NCBI Taxonomy" id="3197"/>
    <lineage>
        <taxon>Eukaryota</taxon>
        <taxon>Viridiplantae</taxon>
        <taxon>Streptophyta</taxon>
        <taxon>Embryophyta</taxon>
        <taxon>Marchantiophyta</taxon>
        <taxon>Marchantiopsida</taxon>
        <taxon>Marchantiidae</taxon>
        <taxon>Marchantiales</taxon>
        <taxon>Marchantiaceae</taxon>
        <taxon>Marchantia</taxon>
    </lineage>
</organism>
<dbReference type="EMBL" id="KZ772674">
    <property type="protein sequence ID" value="PTQ49775.1"/>
    <property type="molecule type" value="Genomic_DNA"/>
</dbReference>
<gene>
    <name evidence="1" type="ORF">MARPO_0002s0229</name>
</gene>
<accession>A0A2R6XUI1</accession>
<dbReference type="EMBL" id="KZ772674">
    <property type="protein sequence ID" value="PTQ49774.1"/>
    <property type="molecule type" value="Genomic_DNA"/>
</dbReference>
<evidence type="ECO:0000313" key="1">
    <source>
        <dbReference type="EMBL" id="PTQ49774.1"/>
    </source>
</evidence>
<dbReference type="Proteomes" id="UP000244005">
    <property type="component" value="Unassembled WGS sequence"/>
</dbReference>
<reference evidence="2" key="1">
    <citation type="journal article" date="2017" name="Cell">
        <title>Insights into land plant evolution garnered from the Marchantia polymorpha genome.</title>
        <authorList>
            <person name="Bowman J.L."/>
            <person name="Kohchi T."/>
            <person name="Yamato K.T."/>
            <person name="Jenkins J."/>
            <person name="Shu S."/>
            <person name="Ishizaki K."/>
            <person name="Yamaoka S."/>
            <person name="Nishihama R."/>
            <person name="Nakamura Y."/>
            <person name="Berger F."/>
            <person name="Adam C."/>
            <person name="Aki S.S."/>
            <person name="Althoff F."/>
            <person name="Araki T."/>
            <person name="Arteaga-Vazquez M.A."/>
            <person name="Balasubrmanian S."/>
            <person name="Barry K."/>
            <person name="Bauer D."/>
            <person name="Boehm C.R."/>
            <person name="Briginshaw L."/>
            <person name="Caballero-Perez J."/>
            <person name="Catarino B."/>
            <person name="Chen F."/>
            <person name="Chiyoda S."/>
            <person name="Chovatia M."/>
            <person name="Davies K.M."/>
            <person name="Delmans M."/>
            <person name="Demura T."/>
            <person name="Dierschke T."/>
            <person name="Dolan L."/>
            <person name="Dorantes-Acosta A.E."/>
            <person name="Eklund D.M."/>
            <person name="Florent S.N."/>
            <person name="Flores-Sandoval E."/>
            <person name="Fujiyama A."/>
            <person name="Fukuzawa H."/>
            <person name="Galik B."/>
            <person name="Grimanelli D."/>
            <person name="Grimwood J."/>
            <person name="Grossniklaus U."/>
            <person name="Hamada T."/>
            <person name="Haseloff J."/>
            <person name="Hetherington A.J."/>
            <person name="Higo A."/>
            <person name="Hirakawa Y."/>
            <person name="Hundley H.N."/>
            <person name="Ikeda Y."/>
            <person name="Inoue K."/>
            <person name="Inoue S.I."/>
            <person name="Ishida S."/>
            <person name="Jia Q."/>
            <person name="Kakita M."/>
            <person name="Kanazawa T."/>
            <person name="Kawai Y."/>
            <person name="Kawashima T."/>
            <person name="Kennedy M."/>
            <person name="Kinose K."/>
            <person name="Kinoshita T."/>
            <person name="Kohara Y."/>
            <person name="Koide E."/>
            <person name="Komatsu K."/>
            <person name="Kopischke S."/>
            <person name="Kubo M."/>
            <person name="Kyozuka J."/>
            <person name="Lagercrantz U."/>
            <person name="Lin S.S."/>
            <person name="Lindquist E."/>
            <person name="Lipzen A.M."/>
            <person name="Lu C.W."/>
            <person name="De Luna E."/>
            <person name="Martienssen R.A."/>
            <person name="Minamino N."/>
            <person name="Mizutani M."/>
            <person name="Mizutani M."/>
            <person name="Mochizuki N."/>
            <person name="Monte I."/>
            <person name="Mosher R."/>
            <person name="Nagasaki H."/>
            <person name="Nakagami H."/>
            <person name="Naramoto S."/>
            <person name="Nishitani K."/>
            <person name="Ohtani M."/>
            <person name="Okamoto T."/>
            <person name="Okumura M."/>
            <person name="Phillips J."/>
            <person name="Pollak B."/>
            <person name="Reinders A."/>
            <person name="Rovekamp M."/>
            <person name="Sano R."/>
            <person name="Sawa S."/>
            <person name="Schmid M.W."/>
            <person name="Shirakawa M."/>
            <person name="Solano R."/>
            <person name="Spunde A."/>
            <person name="Suetsugu N."/>
            <person name="Sugano S."/>
            <person name="Sugiyama A."/>
            <person name="Sun R."/>
            <person name="Suzuki Y."/>
            <person name="Takenaka M."/>
            <person name="Takezawa D."/>
            <person name="Tomogane H."/>
            <person name="Tsuzuki M."/>
            <person name="Ueda T."/>
            <person name="Umeda M."/>
            <person name="Ward J.M."/>
            <person name="Watanabe Y."/>
            <person name="Yazaki K."/>
            <person name="Yokoyama R."/>
            <person name="Yoshitake Y."/>
            <person name="Yotsui I."/>
            <person name="Zachgo S."/>
            <person name="Schmutz J."/>
        </authorList>
    </citation>
    <scope>NUCLEOTIDE SEQUENCE [LARGE SCALE GENOMIC DNA]</scope>
    <source>
        <strain evidence="2">Tak-1</strain>
    </source>
</reference>
<evidence type="ECO:0000313" key="2">
    <source>
        <dbReference type="Proteomes" id="UP000244005"/>
    </source>
</evidence>
<dbReference type="AlphaFoldDB" id="A0A2R6XUI1"/>